<keyword evidence="10" id="KW-0472">Membrane</keyword>
<dbReference type="InterPro" id="IPR011992">
    <property type="entry name" value="EF-hand-dom_pair"/>
</dbReference>
<dbReference type="Pfam" id="PF18150">
    <property type="entry name" value="DUF5600"/>
    <property type="match status" value="1"/>
</dbReference>
<dbReference type="PROSITE" id="PS51718">
    <property type="entry name" value="G_DYNAMIN_2"/>
    <property type="match status" value="1"/>
</dbReference>
<evidence type="ECO:0000256" key="11">
    <source>
        <dbReference type="SAM" id="MobiDB-lite"/>
    </source>
</evidence>
<keyword evidence="8" id="KW-0106">Calcium</keyword>
<evidence type="ECO:0000256" key="8">
    <source>
        <dbReference type="ARBA" id="ARBA00022837"/>
    </source>
</evidence>
<evidence type="ECO:0000259" key="13">
    <source>
        <dbReference type="PROSITE" id="PS50222"/>
    </source>
</evidence>
<evidence type="ECO:0000313" key="15">
    <source>
        <dbReference type="Proteomes" id="UP001652627"/>
    </source>
</evidence>
<dbReference type="PROSITE" id="PS50031">
    <property type="entry name" value="EH"/>
    <property type="match status" value="1"/>
</dbReference>
<evidence type="ECO:0000256" key="1">
    <source>
        <dbReference type="ARBA" id="ARBA00004125"/>
    </source>
</evidence>
<dbReference type="InterPro" id="IPR000261">
    <property type="entry name" value="EH_dom"/>
</dbReference>
<sequence length="542" mass="61042">MFSWMKKQEPKNPEVIRTVTEGLKELYKKKLLPVEEFYRFHDFHSPALEDADFDSKPMVLVVGQYSTGKTTFIRYLLEQDIPGSRIGPEPTTDSFVAVMHGDTEGITPGNALIVDPKKPFRKLNPFGNTFLNRFMCAHLPNQVLESISLIDTPGILSGAKQRVSRGYDFAAVLQWFAERVDLIILLFDAHKLEISDEFSEAIRALRGNEDKIRVVLNKADMVETQQLMRVYGALMWSLGKVFNTPEVLRVFIGSFWAEPLLVSDNRRLFELEEQDLFQDIQNLPRNSALRKLNDLIKRARLVRVHAHIMGHLKKEMPSVFGKDNKKKQLIAKLPLLFAKIQLEHHIPPGDFPDCARMQELLLAHDFGKLRGPKGRMLEALEELLCRDAAALVPLLQHEELAAPEAAVHGGAFEGARRGPFAEGAAEREEEEEEEAAAAAGDEWVVTKDKPKYDEIFYTLAAADGKVSGRRARGWMLGSRLPSSVLGRIWQLSDVDGDGRLDHEEFALASHLIGAKLEGRGLPADLPRRLVPPSKRRHKGSAE</sequence>
<dbReference type="Proteomes" id="UP001652627">
    <property type="component" value="Chromosome 35"/>
</dbReference>
<protein>
    <submittedName>
        <fullName evidence="16">EH domain-containing protein 2</fullName>
    </submittedName>
</protein>
<dbReference type="InterPro" id="IPR030381">
    <property type="entry name" value="G_DYNAMIN_dom"/>
</dbReference>
<dbReference type="InterPro" id="IPR027417">
    <property type="entry name" value="P-loop_NTPase"/>
</dbReference>
<dbReference type="Gene3D" id="1.10.238.10">
    <property type="entry name" value="EF-hand"/>
    <property type="match status" value="1"/>
</dbReference>
<dbReference type="SUPFAM" id="SSF52540">
    <property type="entry name" value="P-loop containing nucleoside triphosphate hydrolases"/>
    <property type="match status" value="1"/>
</dbReference>
<keyword evidence="9" id="KW-0067">ATP-binding</keyword>
<evidence type="ECO:0000256" key="7">
    <source>
        <dbReference type="ARBA" id="ARBA00022753"/>
    </source>
</evidence>
<dbReference type="PROSITE" id="PS00018">
    <property type="entry name" value="EF_HAND_1"/>
    <property type="match status" value="1"/>
</dbReference>
<dbReference type="InterPro" id="IPR040990">
    <property type="entry name" value="DUF5600"/>
</dbReference>
<name>A0ABM4G0A6_9AVES</name>
<feature type="domain" description="EF-hand" evidence="13">
    <location>
        <begin position="480"/>
        <end position="515"/>
    </location>
</feature>
<dbReference type="SMART" id="SM00027">
    <property type="entry name" value="EH"/>
    <property type="match status" value="1"/>
</dbReference>
<keyword evidence="15" id="KW-1185">Reference proteome</keyword>
<dbReference type="PROSITE" id="PS50222">
    <property type="entry name" value="EF_HAND_2"/>
    <property type="match status" value="1"/>
</dbReference>
<evidence type="ECO:0000256" key="6">
    <source>
        <dbReference type="ARBA" id="ARBA00022741"/>
    </source>
</evidence>
<dbReference type="InterPro" id="IPR018247">
    <property type="entry name" value="EF_Hand_1_Ca_BS"/>
</dbReference>
<comment type="subcellular location">
    <subcellularLocation>
        <location evidence="2">Cell membrane</location>
        <topology evidence="2">Peripheral membrane protein</topology>
        <orientation evidence="2">Cytoplasmic side</orientation>
    </subcellularLocation>
    <subcellularLocation>
        <location evidence="1">Endosome membrane</location>
        <topology evidence="1">Peripheral membrane protein</topology>
        <orientation evidence="1">Cytoplasmic side</orientation>
    </subcellularLocation>
</comment>
<dbReference type="Pfam" id="PF12763">
    <property type="entry name" value="EH"/>
    <property type="match status" value="1"/>
</dbReference>
<dbReference type="InterPro" id="IPR045063">
    <property type="entry name" value="Dynamin_N"/>
</dbReference>
<feature type="region of interest" description="Disordered" evidence="11">
    <location>
        <begin position="521"/>
        <end position="542"/>
    </location>
</feature>
<dbReference type="Gene3D" id="3.40.50.300">
    <property type="entry name" value="P-loop containing nucleotide triphosphate hydrolases"/>
    <property type="match status" value="1"/>
</dbReference>
<feature type="domain" description="Dynamin-type G" evidence="14">
    <location>
        <begin position="53"/>
        <end position="293"/>
    </location>
</feature>
<dbReference type="CDD" id="cd00052">
    <property type="entry name" value="EH"/>
    <property type="match status" value="1"/>
</dbReference>
<gene>
    <name evidence="16" type="primary">EHD2</name>
</gene>
<evidence type="ECO:0000256" key="3">
    <source>
        <dbReference type="ARBA" id="ARBA00022475"/>
    </source>
</evidence>
<accession>A0ABM4G0A6</accession>
<feature type="domain" description="EH" evidence="12">
    <location>
        <begin position="448"/>
        <end position="536"/>
    </location>
</feature>
<evidence type="ECO:0000259" key="14">
    <source>
        <dbReference type="PROSITE" id="PS51718"/>
    </source>
</evidence>
<evidence type="ECO:0000259" key="12">
    <source>
        <dbReference type="PROSITE" id="PS50031"/>
    </source>
</evidence>
<dbReference type="Pfam" id="PF16880">
    <property type="entry name" value="EHD_N"/>
    <property type="match status" value="1"/>
</dbReference>
<keyword evidence="7" id="KW-0967">Endosome</keyword>
<dbReference type="PANTHER" id="PTHR11216:SF62">
    <property type="entry name" value="EH DOMAIN-CONTAINING PROTEIN 2"/>
    <property type="match status" value="1"/>
</dbReference>
<evidence type="ECO:0000256" key="5">
    <source>
        <dbReference type="ARBA" id="ARBA00022723"/>
    </source>
</evidence>
<proteinExistence type="predicted"/>
<evidence type="ECO:0000256" key="2">
    <source>
        <dbReference type="ARBA" id="ARBA00004413"/>
    </source>
</evidence>
<keyword evidence="5" id="KW-0479">Metal-binding</keyword>
<dbReference type="Gene3D" id="1.10.268.20">
    <property type="match status" value="1"/>
</dbReference>
<evidence type="ECO:0000256" key="10">
    <source>
        <dbReference type="ARBA" id="ARBA00023136"/>
    </source>
</evidence>
<evidence type="ECO:0000256" key="4">
    <source>
        <dbReference type="ARBA" id="ARBA00022553"/>
    </source>
</evidence>
<evidence type="ECO:0000256" key="9">
    <source>
        <dbReference type="ARBA" id="ARBA00022840"/>
    </source>
</evidence>
<dbReference type="PANTHER" id="PTHR11216">
    <property type="entry name" value="EH DOMAIN"/>
    <property type="match status" value="1"/>
</dbReference>
<dbReference type="InterPro" id="IPR002048">
    <property type="entry name" value="EF_hand_dom"/>
</dbReference>
<dbReference type="RefSeq" id="XP_067170628.1">
    <property type="nucleotide sequence ID" value="XM_067314527.1"/>
</dbReference>
<evidence type="ECO:0000313" key="16">
    <source>
        <dbReference type="RefSeq" id="XP_067170628.1"/>
    </source>
</evidence>
<keyword evidence="4" id="KW-0597">Phosphoprotein</keyword>
<dbReference type="SUPFAM" id="SSF47473">
    <property type="entry name" value="EF-hand"/>
    <property type="match status" value="1"/>
</dbReference>
<dbReference type="GeneID" id="136995003"/>
<organism evidence="15 16">
    <name type="scientific">Apteryx mantelli</name>
    <name type="common">North Island brown kiwi</name>
    <dbReference type="NCBI Taxonomy" id="2696672"/>
    <lineage>
        <taxon>Eukaryota</taxon>
        <taxon>Metazoa</taxon>
        <taxon>Chordata</taxon>
        <taxon>Craniata</taxon>
        <taxon>Vertebrata</taxon>
        <taxon>Euteleostomi</taxon>
        <taxon>Archelosauria</taxon>
        <taxon>Archosauria</taxon>
        <taxon>Dinosauria</taxon>
        <taxon>Saurischia</taxon>
        <taxon>Theropoda</taxon>
        <taxon>Coelurosauria</taxon>
        <taxon>Aves</taxon>
        <taxon>Palaeognathae</taxon>
        <taxon>Apterygiformes</taxon>
        <taxon>Apterygidae</taxon>
        <taxon>Apteryx</taxon>
    </lineage>
</organism>
<keyword evidence="6" id="KW-0547">Nucleotide-binding</keyword>
<dbReference type="InterPro" id="IPR031692">
    <property type="entry name" value="EHD_N"/>
</dbReference>
<dbReference type="CDD" id="cd09913">
    <property type="entry name" value="EHD"/>
    <property type="match status" value="1"/>
</dbReference>
<dbReference type="Pfam" id="PF00350">
    <property type="entry name" value="Dynamin_N"/>
    <property type="match status" value="1"/>
</dbReference>
<keyword evidence="3" id="KW-1003">Cell membrane</keyword>
<reference evidence="16" key="1">
    <citation type="submission" date="2025-08" db="UniProtKB">
        <authorList>
            <consortium name="RefSeq"/>
        </authorList>
    </citation>
    <scope>IDENTIFICATION</scope>
    <source>
        <tissue evidence="16">Blood</tissue>
    </source>
</reference>
<feature type="compositionally biased region" description="Basic residues" evidence="11">
    <location>
        <begin position="533"/>
        <end position="542"/>
    </location>
</feature>